<accession>A0A1G9TZJ8</accession>
<dbReference type="InterPro" id="IPR036269">
    <property type="entry name" value="Rho_N_sf"/>
</dbReference>
<feature type="domain" description="Rho termination factor-like N-terminal" evidence="1">
    <location>
        <begin position="7"/>
        <end position="41"/>
    </location>
</feature>
<dbReference type="InterPro" id="IPR011112">
    <property type="entry name" value="Rho-like_N"/>
</dbReference>
<protein>
    <submittedName>
        <fullName evidence="2">Rho termination factor, N-terminal domain</fullName>
    </submittedName>
</protein>
<evidence type="ECO:0000259" key="1">
    <source>
        <dbReference type="SMART" id="SM00959"/>
    </source>
</evidence>
<dbReference type="STRING" id="1121325.SAMN04515677_11428"/>
<dbReference type="GO" id="GO:0006353">
    <property type="term" value="P:DNA-templated transcription termination"/>
    <property type="evidence" value="ECO:0007669"/>
    <property type="project" value="InterPro"/>
</dbReference>
<dbReference type="AlphaFoldDB" id="A0A1G9TZJ8"/>
<gene>
    <name evidence="2" type="ORF">SAMN04515677_11428</name>
</gene>
<evidence type="ECO:0000313" key="3">
    <source>
        <dbReference type="Proteomes" id="UP000199068"/>
    </source>
</evidence>
<dbReference type="RefSeq" id="WP_092727718.1">
    <property type="nucleotide sequence ID" value="NZ_FNGW01000014.1"/>
</dbReference>
<dbReference type="SMART" id="SM00959">
    <property type="entry name" value="Rho_N"/>
    <property type="match status" value="1"/>
</dbReference>
<dbReference type="Pfam" id="PF07498">
    <property type="entry name" value="Rho_N"/>
    <property type="match status" value="1"/>
</dbReference>
<dbReference type="EMBL" id="FNGW01000014">
    <property type="protein sequence ID" value="SDM53048.1"/>
    <property type="molecule type" value="Genomic_DNA"/>
</dbReference>
<dbReference type="InterPro" id="IPR036361">
    <property type="entry name" value="SAP_dom_sf"/>
</dbReference>
<reference evidence="2 3" key="1">
    <citation type="submission" date="2016-10" db="EMBL/GenBank/DDBJ databases">
        <authorList>
            <person name="de Groot N.N."/>
        </authorList>
    </citation>
    <scope>NUCLEOTIDE SEQUENCE [LARGE SCALE GENOMIC DNA]</scope>
    <source>
        <strain evidence="2 3">DSM 797</strain>
    </source>
</reference>
<name>A0A1G9TZJ8_9FIRM</name>
<dbReference type="SUPFAM" id="SSF68912">
    <property type="entry name" value="Rho N-terminal domain-like"/>
    <property type="match status" value="1"/>
</dbReference>
<proteinExistence type="predicted"/>
<sequence>MENKDTELSNLTVDELKAIAKEKNIEGYSSMKKAELVEALK</sequence>
<keyword evidence="3" id="KW-1185">Reference proteome</keyword>
<evidence type="ECO:0000313" key="2">
    <source>
        <dbReference type="EMBL" id="SDM53048.1"/>
    </source>
</evidence>
<organism evidence="2 3">
    <name type="scientific">Romboutsia lituseburensis DSM 797</name>
    <dbReference type="NCBI Taxonomy" id="1121325"/>
    <lineage>
        <taxon>Bacteria</taxon>
        <taxon>Bacillati</taxon>
        <taxon>Bacillota</taxon>
        <taxon>Clostridia</taxon>
        <taxon>Peptostreptococcales</taxon>
        <taxon>Peptostreptococcaceae</taxon>
        <taxon>Romboutsia</taxon>
    </lineage>
</organism>
<dbReference type="Proteomes" id="UP000199068">
    <property type="component" value="Unassembled WGS sequence"/>
</dbReference>
<dbReference type="Gene3D" id="1.10.720.30">
    <property type="entry name" value="SAP domain"/>
    <property type="match status" value="1"/>
</dbReference>